<dbReference type="EMBL" id="CYGX02000018">
    <property type="protein sequence ID" value="SIT38871.1"/>
    <property type="molecule type" value="Genomic_DNA"/>
</dbReference>
<evidence type="ECO:0000313" key="1">
    <source>
        <dbReference type="EMBL" id="SIT38871.1"/>
    </source>
</evidence>
<proteinExistence type="predicted"/>
<dbReference type="Proteomes" id="UP000187012">
    <property type="component" value="Unassembled WGS sequence"/>
</dbReference>
<name>A0A1N7RUV1_9BURK</name>
<reference evidence="1 2" key="1">
    <citation type="submission" date="2016-12" db="EMBL/GenBank/DDBJ databases">
        <authorList>
            <person name="Song W.-J."/>
            <person name="Kurnit D.M."/>
        </authorList>
    </citation>
    <scope>NUCLEOTIDE SEQUENCE [LARGE SCALE GENOMIC DNA]</scope>
    <source>
        <strain evidence="1 2">STM7296</strain>
    </source>
</reference>
<accession>A0A1N7RUV1</accession>
<evidence type="ECO:0000313" key="2">
    <source>
        <dbReference type="Proteomes" id="UP000187012"/>
    </source>
</evidence>
<organism evidence="1 2">
    <name type="scientific">Paraburkholderia ribeironis</name>
    <dbReference type="NCBI Taxonomy" id="1247936"/>
    <lineage>
        <taxon>Bacteria</taxon>
        <taxon>Pseudomonadati</taxon>
        <taxon>Pseudomonadota</taxon>
        <taxon>Betaproteobacteria</taxon>
        <taxon>Burkholderiales</taxon>
        <taxon>Burkholderiaceae</taxon>
        <taxon>Paraburkholderia</taxon>
    </lineage>
</organism>
<keyword evidence="2" id="KW-1185">Reference proteome</keyword>
<protein>
    <submittedName>
        <fullName evidence="1">Uncharacterized protein</fullName>
    </submittedName>
</protein>
<sequence>MGTETWFEPVTQLAEADRLGVHTQIDGPICKLDDGCRARGAVGRQCPFDVCALDGIEAATFVIEAAPRYMSTVALNAAFEERTRVPERAGICTISSTMMAL</sequence>
<gene>
    <name evidence="1" type="ORF">BN2475_180015</name>
</gene>
<dbReference type="AlphaFoldDB" id="A0A1N7RUV1"/>